<feature type="compositionally biased region" description="Basic and acidic residues" evidence="1">
    <location>
        <begin position="167"/>
        <end position="182"/>
    </location>
</feature>
<proteinExistence type="predicted"/>
<evidence type="ECO:0000313" key="2">
    <source>
        <dbReference type="EMBL" id="CAB4874273.1"/>
    </source>
</evidence>
<reference evidence="2" key="1">
    <citation type="submission" date="2020-05" db="EMBL/GenBank/DDBJ databases">
        <authorList>
            <person name="Chiriac C."/>
            <person name="Salcher M."/>
            <person name="Ghai R."/>
            <person name="Kavagutti S V."/>
        </authorList>
    </citation>
    <scope>NUCLEOTIDE SEQUENCE</scope>
</reference>
<sequence length="220" mass="24931">MCLSECFREDPFVAPREHEATGDSNTRHDDSHERRCEAEVEQRQEPIEPILLGECIHGRARCGEAGGATLNRSDLCVRCEYIEYTGKNRSAANCTGDCAVRIFRFFTERCCAFESDKTKDCEDDREHHSINRCATKAQLVHVDDVSALDENDDEDDDDHDDGQYLEGGRDACSDTNTRDRDPNCNCEQQGVKNDLTRNAVERRDTEAFQELGGEEPRTSE</sequence>
<feature type="region of interest" description="Disordered" evidence="1">
    <location>
        <begin position="146"/>
        <end position="183"/>
    </location>
</feature>
<name>A0A6J7E3E2_9ZZZZ</name>
<evidence type="ECO:0000256" key="1">
    <source>
        <dbReference type="SAM" id="MobiDB-lite"/>
    </source>
</evidence>
<feature type="region of interest" description="Disordered" evidence="1">
    <location>
        <begin position="195"/>
        <end position="220"/>
    </location>
</feature>
<feature type="compositionally biased region" description="Acidic residues" evidence="1">
    <location>
        <begin position="146"/>
        <end position="160"/>
    </location>
</feature>
<organism evidence="2">
    <name type="scientific">freshwater metagenome</name>
    <dbReference type="NCBI Taxonomy" id="449393"/>
    <lineage>
        <taxon>unclassified sequences</taxon>
        <taxon>metagenomes</taxon>
        <taxon>ecological metagenomes</taxon>
    </lineage>
</organism>
<accession>A0A6J7E3E2</accession>
<dbReference type="AlphaFoldDB" id="A0A6J7E3E2"/>
<dbReference type="EMBL" id="CAFBLO010000100">
    <property type="protein sequence ID" value="CAB4874273.1"/>
    <property type="molecule type" value="Genomic_DNA"/>
</dbReference>
<protein>
    <submittedName>
        <fullName evidence="2">Unannotated protein</fullName>
    </submittedName>
</protein>
<gene>
    <name evidence="2" type="ORF">UFOPK3364_00923</name>
</gene>